<keyword evidence="2" id="KW-1133">Transmembrane helix</keyword>
<evidence type="ECO:0000259" key="3">
    <source>
        <dbReference type="Pfam" id="PF13456"/>
    </source>
</evidence>
<evidence type="ECO:0000256" key="1">
    <source>
        <dbReference type="SAM" id="MobiDB-lite"/>
    </source>
</evidence>
<dbReference type="PANTHER" id="PTHR47074:SF11">
    <property type="entry name" value="REVERSE TRANSCRIPTASE-LIKE PROTEIN"/>
    <property type="match status" value="1"/>
</dbReference>
<dbReference type="CDD" id="cd06222">
    <property type="entry name" value="RNase_H_like"/>
    <property type="match status" value="1"/>
</dbReference>
<evidence type="ECO:0000313" key="4">
    <source>
        <dbReference type="EMBL" id="KAE8695271.1"/>
    </source>
</evidence>
<evidence type="ECO:0000313" key="5">
    <source>
        <dbReference type="Proteomes" id="UP000436088"/>
    </source>
</evidence>
<dbReference type="InterPro" id="IPR002156">
    <property type="entry name" value="RNaseH_domain"/>
</dbReference>
<dbReference type="InterPro" id="IPR052929">
    <property type="entry name" value="RNase_H-like_EbsB-rel"/>
</dbReference>
<dbReference type="GO" id="GO:0004523">
    <property type="term" value="F:RNA-DNA hybrid ribonuclease activity"/>
    <property type="evidence" value="ECO:0007669"/>
    <property type="project" value="InterPro"/>
</dbReference>
<dbReference type="SUPFAM" id="SSF53098">
    <property type="entry name" value="Ribonuclease H-like"/>
    <property type="match status" value="1"/>
</dbReference>
<keyword evidence="5" id="KW-1185">Reference proteome</keyword>
<keyword evidence="2" id="KW-0812">Transmembrane</keyword>
<dbReference type="InterPro" id="IPR044730">
    <property type="entry name" value="RNase_H-like_dom_plant"/>
</dbReference>
<name>A0A6A2ZT87_HIBSY</name>
<feature type="transmembrane region" description="Helical" evidence="2">
    <location>
        <begin position="176"/>
        <end position="196"/>
    </location>
</feature>
<protein>
    <recommendedName>
        <fullName evidence="3">RNase H type-1 domain-containing protein</fullName>
    </recommendedName>
</protein>
<evidence type="ECO:0000256" key="2">
    <source>
        <dbReference type="SAM" id="Phobius"/>
    </source>
</evidence>
<dbReference type="Gene3D" id="3.30.420.10">
    <property type="entry name" value="Ribonuclease H-like superfamily/Ribonuclease H"/>
    <property type="match status" value="1"/>
</dbReference>
<reference evidence="4" key="1">
    <citation type="submission" date="2019-09" db="EMBL/GenBank/DDBJ databases">
        <title>Draft genome information of white flower Hibiscus syriacus.</title>
        <authorList>
            <person name="Kim Y.-M."/>
        </authorList>
    </citation>
    <scope>NUCLEOTIDE SEQUENCE [LARGE SCALE GENOMIC DNA]</scope>
    <source>
        <strain evidence="4">YM2019G1</strain>
    </source>
</reference>
<dbReference type="InterPro" id="IPR012337">
    <property type="entry name" value="RNaseH-like_sf"/>
</dbReference>
<feature type="region of interest" description="Disordered" evidence="1">
    <location>
        <begin position="107"/>
        <end position="131"/>
    </location>
</feature>
<dbReference type="PANTHER" id="PTHR47074">
    <property type="entry name" value="BNAC02G40300D PROTEIN"/>
    <property type="match status" value="1"/>
</dbReference>
<dbReference type="Proteomes" id="UP000436088">
    <property type="component" value="Unassembled WGS sequence"/>
</dbReference>
<dbReference type="GO" id="GO:0003676">
    <property type="term" value="F:nucleic acid binding"/>
    <property type="evidence" value="ECO:0007669"/>
    <property type="project" value="InterPro"/>
</dbReference>
<dbReference type="AlphaFoldDB" id="A0A6A2ZT87"/>
<keyword evidence="2" id="KW-0472">Membrane</keyword>
<proteinExistence type="predicted"/>
<gene>
    <name evidence="4" type="ORF">F3Y22_tig00110722pilonHSYRG00005</name>
</gene>
<organism evidence="4 5">
    <name type="scientific">Hibiscus syriacus</name>
    <name type="common">Rose of Sharon</name>
    <dbReference type="NCBI Taxonomy" id="106335"/>
    <lineage>
        <taxon>Eukaryota</taxon>
        <taxon>Viridiplantae</taxon>
        <taxon>Streptophyta</taxon>
        <taxon>Embryophyta</taxon>
        <taxon>Tracheophyta</taxon>
        <taxon>Spermatophyta</taxon>
        <taxon>Magnoliopsida</taxon>
        <taxon>eudicotyledons</taxon>
        <taxon>Gunneridae</taxon>
        <taxon>Pentapetalae</taxon>
        <taxon>rosids</taxon>
        <taxon>malvids</taxon>
        <taxon>Malvales</taxon>
        <taxon>Malvaceae</taxon>
        <taxon>Malvoideae</taxon>
        <taxon>Hibiscus</taxon>
    </lineage>
</organism>
<dbReference type="Pfam" id="PF13456">
    <property type="entry name" value="RVT_3"/>
    <property type="match status" value="1"/>
</dbReference>
<accession>A0A6A2ZT87</accession>
<comment type="caution">
    <text evidence="4">The sequence shown here is derived from an EMBL/GenBank/DDBJ whole genome shotgun (WGS) entry which is preliminary data.</text>
</comment>
<feature type="transmembrane region" description="Helical" evidence="2">
    <location>
        <begin position="273"/>
        <end position="296"/>
    </location>
</feature>
<dbReference type="InterPro" id="IPR036397">
    <property type="entry name" value="RNaseH_sf"/>
</dbReference>
<dbReference type="EMBL" id="VEPZ02001089">
    <property type="protein sequence ID" value="KAE8695271.1"/>
    <property type="molecule type" value="Genomic_DNA"/>
</dbReference>
<feature type="domain" description="RNase H type-1" evidence="3">
    <location>
        <begin position="762"/>
        <end position="861"/>
    </location>
</feature>
<sequence length="890" mass="99551">MDRPLPPIVGYSFVRCYALFFRNPRRLAGPGSSVGPSLVVVLLCLDLFGPILTPISWVRQIRTQCVDVSLSNTGLILLTVSLLGKQHCLGSRVLNEVSLSALFKRKTSSSSTPHTNIRKFKSQRRLATPSSPTLDPAVIANDPQAIFLIETKLHESRLSDRPLCTLSVTPLDCRGFSWRIGSILTIHLGPILAIILSLTHRYGRECCYPLALYWFLWQPVTGNRDQSWSLLRHLSCMNTLPWLCAGVGRIGHTFENVWTGQWVLSPDKPPQMLLFPIFLHWCLIIVLFCQSVLVGITPCITTSQNTTLTMPFTSNEVKIAVFQLPPLKAPGPNGFHASFYRTFSDTVGDDLTHFCLGVLNGHADVSFVNEATIVLIPKSVFIPERLIIDTSLLAAETLHTYWTHRSGRQGLFALKLDMSKTYDRVGWCFLEQVLLRFGFHTQWVSLLMSYVQSVRYRVRVNGKLSEFDSMWSFFSSPFVPDDCLVFGRANHADVAKLRSIVRRFEECSDRLISWGKAEHYIPIAEGIDVVPHKSVNGPQLVEGRKTNSYQSCTAVPSNLPDEPLQTANPALSVIKAKYYPVGGFFTSELGAQPSYAWRSIWSVKGILAEGLRAQLGDGTTIPIFTLHWVPHCSPTDLLQSCVNTGHLACVSDLIDQNLVRSTYNYLLQLDHHRASTATQDRSFYKLLWAQPLLEKDPNYLRCGQAQESILHAFIACNHLQSTWELQEWIFHAFFLLLWSIWVALNRHLHQGSVVSDVETMVNFDGSFNREIGRGGVGCVIRNFDGKFLAACSRSIIYAMDAFHVESLGCLEGMHLAISLGHLRVVVKGNSRSVISGASTSSNNDSYGVLFWIAFELFPSIWMFAASNMLAVPATPLPMHLRVKVSPLALL</sequence>